<dbReference type="AlphaFoldDB" id="A0A498M3U9"/>
<comment type="caution">
    <text evidence="3">The sequence shown here is derived from an EMBL/GenBank/DDBJ whole genome shotgun (WGS) entry which is preliminary data.</text>
</comment>
<evidence type="ECO:0000256" key="1">
    <source>
        <dbReference type="SAM" id="MobiDB-lite"/>
    </source>
</evidence>
<feature type="region of interest" description="Disordered" evidence="1">
    <location>
        <begin position="84"/>
        <end position="119"/>
    </location>
</feature>
<name>A0A498M3U9_LABRO</name>
<dbReference type="EMBL" id="QBIY01013086">
    <property type="protein sequence ID" value="RXN12147.1"/>
    <property type="molecule type" value="Genomic_DNA"/>
</dbReference>
<evidence type="ECO:0000313" key="4">
    <source>
        <dbReference type="Proteomes" id="UP000290572"/>
    </source>
</evidence>
<sequence length="119" mass="12773">MTPVVPSSVVLEDPTLVVLDVTEQSTVFVLPMILALPAPPRLLALPAPIKLLALPAPPKLSALLTPFKLPAFLTPFKLPALAQESATDSAPVQEHSEFTESSEFTQEFAPVPPRQQRGL</sequence>
<reference evidence="3 4" key="1">
    <citation type="submission" date="2018-03" db="EMBL/GenBank/DDBJ databases">
        <title>Draft genome sequence of Rohu Carp (Labeo rohita).</title>
        <authorList>
            <person name="Das P."/>
            <person name="Kushwaha B."/>
            <person name="Joshi C.G."/>
            <person name="Kumar D."/>
            <person name="Nagpure N.S."/>
            <person name="Sahoo L."/>
            <person name="Das S.P."/>
            <person name="Bit A."/>
            <person name="Patnaik S."/>
            <person name="Meher P.K."/>
            <person name="Jayasankar P."/>
            <person name="Koringa P.G."/>
            <person name="Patel N.V."/>
            <person name="Hinsu A.T."/>
            <person name="Kumar R."/>
            <person name="Pandey M."/>
            <person name="Agarwal S."/>
            <person name="Srivastava S."/>
            <person name="Singh M."/>
            <person name="Iquebal M.A."/>
            <person name="Jaiswal S."/>
            <person name="Angadi U.B."/>
            <person name="Kumar N."/>
            <person name="Raza M."/>
            <person name="Shah T.M."/>
            <person name="Rai A."/>
            <person name="Jena J.K."/>
        </authorList>
    </citation>
    <scope>NUCLEOTIDE SEQUENCE [LARGE SCALE GENOMIC DNA]</scope>
    <source>
        <strain evidence="3">DASCIFA01</strain>
        <tissue evidence="3">Testis</tissue>
    </source>
</reference>
<dbReference type="EMBL" id="QBIY01012943">
    <property type="protein sequence ID" value="RXN13814.1"/>
    <property type="molecule type" value="Genomic_DNA"/>
</dbReference>
<evidence type="ECO:0000313" key="2">
    <source>
        <dbReference type="EMBL" id="RXN12147.1"/>
    </source>
</evidence>
<evidence type="ECO:0000313" key="3">
    <source>
        <dbReference type="EMBL" id="RXN13814.1"/>
    </source>
</evidence>
<organism evidence="3 4">
    <name type="scientific">Labeo rohita</name>
    <name type="common">Indian major carp</name>
    <name type="synonym">Cyprinus rohita</name>
    <dbReference type="NCBI Taxonomy" id="84645"/>
    <lineage>
        <taxon>Eukaryota</taxon>
        <taxon>Metazoa</taxon>
        <taxon>Chordata</taxon>
        <taxon>Craniata</taxon>
        <taxon>Vertebrata</taxon>
        <taxon>Euteleostomi</taxon>
        <taxon>Actinopterygii</taxon>
        <taxon>Neopterygii</taxon>
        <taxon>Teleostei</taxon>
        <taxon>Ostariophysi</taxon>
        <taxon>Cypriniformes</taxon>
        <taxon>Cyprinidae</taxon>
        <taxon>Labeoninae</taxon>
        <taxon>Labeonini</taxon>
        <taxon>Labeo</taxon>
    </lineage>
</organism>
<keyword evidence="4" id="KW-1185">Reference proteome</keyword>
<proteinExistence type="predicted"/>
<feature type="compositionally biased region" description="Low complexity" evidence="1">
    <location>
        <begin position="99"/>
        <end position="108"/>
    </location>
</feature>
<gene>
    <name evidence="2" type="ORF">ROHU_010289</name>
    <name evidence="3" type="ORF">ROHU_028939</name>
</gene>
<protein>
    <submittedName>
        <fullName evidence="3">Uncharacterized protein</fullName>
    </submittedName>
</protein>
<accession>A0A498M3U9</accession>
<dbReference type="Proteomes" id="UP000290572">
    <property type="component" value="Unassembled WGS sequence"/>
</dbReference>